<dbReference type="InterPro" id="IPR002300">
    <property type="entry name" value="aa-tRNA-synth_Ia"/>
</dbReference>
<evidence type="ECO:0000256" key="7">
    <source>
        <dbReference type="ARBA" id="ARBA00023146"/>
    </source>
</evidence>
<evidence type="ECO:0000256" key="1">
    <source>
        <dbReference type="ARBA" id="ARBA00007078"/>
    </source>
</evidence>
<dbReference type="InterPro" id="IPR023586">
    <property type="entry name" value="Ile-tRNA-ligase_type2"/>
</dbReference>
<dbReference type="Proteomes" id="UP000320390">
    <property type="component" value="Chromosome"/>
</dbReference>
<feature type="short sequence motif" description="'KMSKS' region" evidence="10">
    <location>
        <begin position="619"/>
        <end position="623"/>
    </location>
</feature>
<comment type="subunit">
    <text evidence="10">Monomer.</text>
</comment>
<dbReference type="EC" id="6.1.1.5" evidence="10"/>
<evidence type="ECO:0000256" key="5">
    <source>
        <dbReference type="ARBA" id="ARBA00022840"/>
    </source>
</evidence>
<dbReference type="SUPFAM" id="SSF47323">
    <property type="entry name" value="Anticodon-binding domain of a subclass of class I aminoacyl-tRNA synthetases"/>
    <property type="match status" value="1"/>
</dbReference>
<dbReference type="CDD" id="cd07961">
    <property type="entry name" value="Anticodon_Ia_Ile_ABEc"/>
    <property type="match status" value="1"/>
</dbReference>
<dbReference type="EMBL" id="CP036434">
    <property type="protein sequence ID" value="QDV06624.1"/>
    <property type="molecule type" value="Genomic_DNA"/>
</dbReference>
<dbReference type="GO" id="GO:0002161">
    <property type="term" value="F:aminoacyl-tRNA deacylase activity"/>
    <property type="evidence" value="ECO:0007669"/>
    <property type="project" value="InterPro"/>
</dbReference>
<evidence type="ECO:0000313" key="13">
    <source>
        <dbReference type="EMBL" id="QDV06624.1"/>
    </source>
</evidence>
<sequence length="1079" mass="120006">MKLKAVQPEVHFPALEERVLQSWDATGAFQRSIDERPESESYVFYDGPPFATGKPHYGHFVASVLKDIVPRYWAMKGKRVERRWGWDCHGLPVENETQKDLGLVSKADVDKLGIEKFNEACRGIVLRYTEEWKGTIRRLGRWVDHDRGYKTMDADFMESVWWVFSKLWQDGRIYEGYRVQPVSPALGTPLSNFEVALGPQERDPVTKKEGHKRRQDPSLTVRFALEDEEASLWAWTTTPWTLPSNLALAVNPGTEYVKVRVVETGEVAYLEPSRLADYQARGRVGETEELERLPGSALVGRPYRPLLPYFKEHAEPVNGKRPAFYVVAAEYVETTSGTGIVHQAPAFGEDDFQTGKDNDLPLVNPLSLTGHFDATVPDFEGQFAKDADKAIMAKLKDQGSVVDQDTFVHPYPHCYRTGVPLLYMAISTWFMKVEELRDQLVANNEQTHWVPQAVGTGRFGNWLAAARDWNLSRNRFWGTPLPIWRCDENPDEMVCVGSRKELAELCGMAESELVDLHRDKIDGLTFPSKSTPGGTMRRIPEVFDCWFESGSMPYAEHHYPFENKASVEANLPAEFIAEGLDQTRGWFYTLTVLSTALFGRPAFKNVIVNGMVLAEDGAKMSKSKQNFPDPNGVLERLGADALRIYLASSPVVNAKPLRFSEAGVQDHVRSVMLPLWNAYSFLTRYANVDGWEPDGVAPDPGVNELDGWVLSRLQTLLSEVEERMAAYELFRVIPALLGFIDDLTNWYIRRSRRRFWRGADDGDDGGDKLNAYRTLHHVLLEVSKALAPFLPFITEEMYGNLAAPLPGGARDSVHLEDYPVANAAFVDAGLEARMQLARTAVGLGRGLRAKHDVRTRQPLPSMTVVLADADSRAGMERMIDIVRDELNVKEVHVQADEGEFVTYSARPNLKLLGPKFGKEIGKIKAEALALASDDLARVVAGGSIPSASIDGLVYDSDSLLVDRASKEGTVVDTLDGVTVALDVTLTEELIVEGLARELVTRIQNLRKETGLELDDRIEVTASCDGPLADALVAHWELIAGEVLAKGACPDPSASVDASAVGASAFDIDGAEITLRVKKV</sequence>
<dbReference type="GO" id="GO:0000049">
    <property type="term" value="F:tRNA binding"/>
    <property type="evidence" value="ECO:0007669"/>
    <property type="project" value="InterPro"/>
</dbReference>
<dbReference type="GO" id="GO:0005737">
    <property type="term" value="C:cytoplasm"/>
    <property type="evidence" value="ECO:0007669"/>
    <property type="project" value="UniProtKB-SubCell"/>
</dbReference>
<dbReference type="RefSeq" id="WP_145196969.1">
    <property type="nucleotide sequence ID" value="NZ_CP036434.1"/>
</dbReference>
<keyword evidence="10" id="KW-0479">Metal-binding</keyword>
<keyword evidence="4 10" id="KW-0547">Nucleotide-binding</keyword>
<dbReference type="GO" id="GO:0004822">
    <property type="term" value="F:isoleucine-tRNA ligase activity"/>
    <property type="evidence" value="ECO:0007669"/>
    <property type="project" value="UniProtKB-UniRule"/>
</dbReference>
<evidence type="ECO:0000259" key="11">
    <source>
        <dbReference type="Pfam" id="PF00133"/>
    </source>
</evidence>
<dbReference type="SUPFAM" id="SSF52374">
    <property type="entry name" value="Nucleotidylyl transferase"/>
    <property type="match status" value="1"/>
</dbReference>
<dbReference type="PRINTS" id="PR00984">
    <property type="entry name" value="TRNASYNTHILE"/>
</dbReference>
<evidence type="ECO:0000256" key="2">
    <source>
        <dbReference type="ARBA" id="ARBA00022490"/>
    </source>
</evidence>
<evidence type="ECO:0000256" key="6">
    <source>
        <dbReference type="ARBA" id="ARBA00022917"/>
    </source>
</evidence>
<reference evidence="13 14" key="1">
    <citation type="submission" date="2019-02" db="EMBL/GenBank/DDBJ databases">
        <title>Deep-cultivation of Planctomycetes and their phenomic and genomic characterization uncovers novel biology.</title>
        <authorList>
            <person name="Wiegand S."/>
            <person name="Jogler M."/>
            <person name="Boedeker C."/>
            <person name="Pinto D."/>
            <person name="Vollmers J."/>
            <person name="Rivas-Marin E."/>
            <person name="Kohn T."/>
            <person name="Peeters S.H."/>
            <person name="Heuer A."/>
            <person name="Rast P."/>
            <person name="Oberbeckmann S."/>
            <person name="Bunk B."/>
            <person name="Jeske O."/>
            <person name="Meyerdierks A."/>
            <person name="Storesund J.E."/>
            <person name="Kallscheuer N."/>
            <person name="Luecker S."/>
            <person name="Lage O.M."/>
            <person name="Pohl T."/>
            <person name="Merkel B.J."/>
            <person name="Hornburger P."/>
            <person name="Mueller R.-W."/>
            <person name="Bruemmer F."/>
            <person name="Labrenz M."/>
            <person name="Spormann A.M."/>
            <person name="Op den Camp H."/>
            <person name="Overmann J."/>
            <person name="Amann R."/>
            <person name="Jetten M.S.M."/>
            <person name="Mascher T."/>
            <person name="Medema M.H."/>
            <person name="Devos D.P."/>
            <person name="Kaster A.-K."/>
            <person name="Ovreas L."/>
            <person name="Rohde M."/>
            <person name="Galperin M.Y."/>
            <person name="Jogler C."/>
        </authorList>
    </citation>
    <scope>NUCLEOTIDE SEQUENCE [LARGE SCALE GENOMIC DNA]</scope>
    <source>
        <strain evidence="13 14">Poly30</strain>
    </source>
</reference>
<dbReference type="OrthoDB" id="9810365at2"/>
<dbReference type="InterPro" id="IPR009080">
    <property type="entry name" value="tRNAsynth_Ia_anticodon-bd"/>
</dbReference>
<comment type="cofactor">
    <cofactor evidence="10">
        <name>Zn(2+)</name>
        <dbReference type="ChEBI" id="CHEBI:29105"/>
    </cofactor>
</comment>
<dbReference type="Pfam" id="PF19302">
    <property type="entry name" value="DUF5915"/>
    <property type="match status" value="1"/>
</dbReference>
<dbReference type="NCBIfam" id="TIGR00392">
    <property type="entry name" value="ileS"/>
    <property type="match status" value="1"/>
</dbReference>
<evidence type="ECO:0000256" key="9">
    <source>
        <dbReference type="ARBA" id="ARBA00048359"/>
    </source>
</evidence>
<dbReference type="PANTHER" id="PTHR42780:SF1">
    <property type="entry name" value="ISOLEUCINE--TRNA LIGASE, CYTOPLASMIC"/>
    <property type="match status" value="1"/>
</dbReference>
<evidence type="ECO:0000313" key="14">
    <source>
        <dbReference type="Proteomes" id="UP000320390"/>
    </source>
</evidence>
<feature type="domain" description="Aminoacyl-tRNA synthetase class Ia" evidence="11">
    <location>
        <begin position="19"/>
        <end position="654"/>
    </location>
</feature>
<dbReference type="SUPFAM" id="SSF50677">
    <property type="entry name" value="ValRS/IleRS/LeuRS editing domain"/>
    <property type="match status" value="1"/>
</dbReference>
<keyword evidence="10" id="KW-0862">Zinc</keyword>
<keyword evidence="2 10" id="KW-0963">Cytoplasm</keyword>
<evidence type="ECO:0000256" key="10">
    <source>
        <dbReference type="HAMAP-Rule" id="MF_02003"/>
    </source>
</evidence>
<dbReference type="GO" id="GO:0008270">
    <property type="term" value="F:zinc ion binding"/>
    <property type="evidence" value="ECO:0007669"/>
    <property type="project" value="UniProtKB-UniRule"/>
</dbReference>
<dbReference type="InterPro" id="IPR014729">
    <property type="entry name" value="Rossmann-like_a/b/a_fold"/>
</dbReference>
<comment type="function">
    <text evidence="8 10">Catalyzes the attachment of isoleucine to tRNA(Ile). As IleRS can inadvertently accommodate and process structurally similar amino acids such as valine, to avoid such errors it has two additional distinct tRNA(Ile)-dependent editing activities. One activity is designated as 'pretransfer' editing and involves the hydrolysis of activated Val-AMP. The other activity is designated 'posttransfer' editing and involves deacylation of mischarged Val-tRNA(Ile).</text>
</comment>
<protein>
    <recommendedName>
        <fullName evidence="10">Isoleucine--tRNA ligase</fullName>
        <ecNumber evidence="10">6.1.1.5</ecNumber>
    </recommendedName>
    <alternativeName>
        <fullName evidence="10">Isoleucyl-tRNA synthetase</fullName>
        <shortName evidence="10">IleRS</shortName>
    </alternativeName>
</protein>
<dbReference type="Pfam" id="PF08264">
    <property type="entry name" value="Anticodon_1"/>
    <property type="match status" value="1"/>
</dbReference>
<dbReference type="InterPro" id="IPR002301">
    <property type="entry name" value="Ile-tRNA-ligase"/>
</dbReference>
<dbReference type="InterPro" id="IPR009008">
    <property type="entry name" value="Val/Leu/Ile-tRNA-synth_edit"/>
</dbReference>
<evidence type="ECO:0000256" key="3">
    <source>
        <dbReference type="ARBA" id="ARBA00022598"/>
    </source>
</evidence>
<dbReference type="CDD" id="cd00818">
    <property type="entry name" value="IleRS_core"/>
    <property type="match status" value="1"/>
</dbReference>
<dbReference type="InterPro" id="IPR013155">
    <property type="entry name" value="M/V/L/I-tRNA-synth_anticd-bd"/>
</dbReference>
<dbReference type="InterPro" id="IPR033709">
    <property type="entry name" value="Anticodon_Ile_ABEc"/>
</dbReference>
<proteinExistence type="inferred from homology"/>
<dbReference type="Gene3D" id="1.10.730.10">
    <property type="entry name" value="Isoleucyl-tRNA Synthetase, Domain 1"/>
    <property type="match status" value="1"/>
</dbReference>
<comment type="catalytic activity">
    <reaction evidence="9 10">
        <text>tRNA(Ile) + L-isoleucine + ATP = L-isoleucyl-tRNA(Ile) + AMP + diphosphate</text>
        <dbReference type="Rhea" id="RHEA:11060"/>
        <dbReference type="Rhea" id="RHEA-COMP:9666"/>
        <dbReference type="Rhea" id="RHEA-COMP:9695"/>
        <dbReference type="ChEBI" id="CHEBI:30616"/>
        <dbReference type="ChEBI" id="CHEBI:33019"/>
        <dbReference type="ChEBI" id="CHEBI:58045"/>
        <dbReference type="ChEBI" id="CHEBI:78442"/>
        <dbReference type="ChEBI" id="CHEBI:78528"/>
        <dbReference type="ChEBI" id="CHEBI:456215"/>
        <dbReference type="EC" id="6.1.1.5"/>
    </reaction>
</comment>
<dbReference type="PANTHER" id="PTHR42780">
    <property type="entry name" value="SOLEUCYL-TRNA SYNTHETASE"/>
    <property type="match status" value="1"/>
</dbReference>
<accession>A0A518ERA4</accession>
<dbReference type="Pfam" id="PF00133">
    <property type="entry name" value="tRNA-synt_1"/>
    <property type="match status" value="1"/>
</dbReference>
<dbReference type="FunFam" id="3.40.50.620:FF:000133">
    <property type="entry name" value="Isoleucyl-tRNA synthetase, cytoplasmic"/>
    <property type="match status" value="1"/>
</dbReference>
<evidence type="ECO:0000256" key="8">
    <source>
        <dbReference type="ARBA" id="ARBA00025217"/>
    </source>
</evidence>
<dbReference type="AlphaFoldDB" id="A0A518ERA4"/>
<organism evidence="13 14">
    <name type="scientific">Saltatorellus ferox</name>
    <dbReference type="NCBI Taxonomy" id="2528018"/>
    <lineage>
        <taxon>Bacteria</taxon>
        <taxon>Pseudomonadati</taxon>
        <taxon>Planctomycetota</taxon>
        <taxon>Planctomycetia</taxon>
        <taxon>Planctomycetia incertae sedis</taxon>
        <taxon>Saltatorellus</taxon>
    </lineage>
</organism>
<comment type="similarity">
    <text evidence="1 10">Belongs to the class-I aminoacyl-tRNA synthetase family. IleS type 2 subfamily.</text>
</comment>
<feature type="short sequence motif" description="'HIGH' region" evidence="10">
    <location>
        <begin position="49"/>
        <end position="59"/>
    </location>
</feature>
<gene>
    <name evidence="10 13" type="primary">ileS</name>
    <name evidence="13" type="ORF">Poly30_21340</name>
</gene>
<keyword evidence="5 10" id="KW-0067">ATP-binding</keyword>
<name>A0A518ERA4_9BACT</name>
<comment type="subcellular location">
    <subcellularLocation>
        <location evidence="10">Cytoplasm</location>
    </subcellularLocation>
</comment>
<dbReference type="PROSITE" id="PS00178">
    <property type="entry name" value="AA_TRNA_LIGASE_I"/>
    <property type="match status" value="1"/>
</dbReference>
<evidence type="ECO:0000256" key="4">
    <source>
        <dbReference type="ARBA" id="ARBA00022741"/>
    </source>
</evidence>
<keyword evidence="14" id="KW-1185">Reference proteome</keyword>
<feature type="binding site" evidence="10">
    <location>
        <position position="622"/>
    </location>
    <ligand>
        <name>ATP</name>
        <dbReference type="ChEBI" id="CHEBI:30616"/>
    </ligand>
</feature>
<dbReference type="InterPro" id="IPR001412">
    <property type="entry name" value="aa-tRNA-synth_I_CS"/>
</dbReference>
<feature type="domain" description="Methionyl/Valyl/Leucyl/Isoleucyl-tRNA synthetase anticodon-binding" evidence="12">
    <location>
        <begin position="706"/>
        <end position="860"/>
    </location>
</feature>
<keyword evidence="3 10" id="KW-0436">Ligase</keyword>
<keyword evidence="7 10" id="KW-0030">Aminoacyl-tRNA synthetase</keyword>
<dbReference type="HAMAP" id="MF_02003">
    <property type="entry name" value="Ile_tRNA_synth_type2"/>
    <property type="match status" value="1"/>
</dbReference>
<dbReference type="Gene3D" id="3.40.50.620">
    <property type="entry name" value="HUPs"/>
    <property type="match status" value="2"/>
</dbReference>
<keyword evidence="6 10" id="KW-0648">Protein biosynthesis</keyword>
<dbReference type="GO" id="GO:0005524">
    <property type="term" value="F:ATP binding"/>
    <property type="evidence" value="ECO:0007669"/>
    <property type="project" value="UniProtKB-UniRule"/>
</dbReference>
<dbReference type="GO" id="GO:0006428">
    <property type="term" value="P:isoleucyl-tRNA aminoacylation"/>
    <property type="evidence" value="ECO:0007669"/>
    <property type="project" value="UniProtKB-UniRule"/>
</dbReference>
<comment type="domain">
    <text evidence="10">IleRS has two distinct active sites: one for aminoacylation and one for editing. The misactivated valine is translocated from the active site to the editing site, which sterically excludes the correctly activated isoleucine. The single editing site contains two valyl binding pockets, one specific for each substrate (Val-AMP or Val-tRNA(Ile)).</text>
</comment>
<evidence type="ECO:0000259" key="12">
    <source>
        <dbReference type="Pfam" id="PF08264"/>
    </source>
</evidence>